<evidence type="ECO:0000256" key="3">
    <source>
        <dbReference type="ARBA" id="ARBA00023315"/>
    </source>
</evidence>
<protein>
    <recommendedName>
        <fullName evidence="4">Aminoglycoside N(3)-acetyltransferase</fullName>
        <ecNumber evidence="4">2.3.1.-</ecNumber>
    </recommendedName>
</protein>
<dbReference type="InterPro" id="IPR003679">
    <property type="entry name" value="Amioglycoside_AcTrfase"/>
</dbReference>
<evidence type="ECO:0000256" key="1">
    <source>
        <dbReference type="ARBA" id="ARBA00006383"/>
    </source>
</evidence>
<dbReference type="GO" id="GO:0046677">
    <property type="term" value="P:response to antibiotic"/>
    <property type="evidence" value="ECO:0007669"/>
    <property type="project" value="UniProtKB-KW"/>
</dbReference>
<organism evidence="5 6">
    <name type="scientific">Candidatus Segetimicrobium genomatis</name>
    <dbReference type="NCBI Taxonomy" id="2569760"/>
    <lineage>
        <taxon>Bacteria</taxon>
        <taxon>Bacillati</taxon>
        <taxon>Candidatus Sysuimicrobiota</taxon>
        <taxon>Candidatus Sysuimicrobiia</taxon>
        <taxon>Candidatus Sysuimicrobiales</taxon>
        <taxon>Candidatus Segetimicrobiaceae</taxon>
        <taxon>Candidatus Segetimicrobium</taxon>
    </lineage>
</organism>
<evidence type="ECO:0000256" key="2">
    <source>
        <dbReference type="ARBA" id="ARBA00022679"/>
    </source>
</evidence>
<dbReference type="Proteomes" id="UP000320048">
    <property type="component" value="Unassembled WGS sequence"/>
</dbReference>
<dbReference type="InterPro" id="IPR028345">
    <property type="entry name" value="Antibiotic_NAT-like"/>
</dbReference>
<accession>A0A537J3R7</accession>
<proteinExistence type="inferred from homology"/>
<sequence>MSGSEERDGRRDAGVRRALERLGIPGDGILMVHSAFKTMAREGHEAGSVLATIVDYMAPGTLLLPTMSWRYVKPDKPVFDELSTPSNTGVLTELFRTRFASARSLHPTHSVAGRGDLAALLLGSHHLDETPCSPRSPFGLLAGHEGWIVMLGITMDCCTLIHHVEEMIAPDLYLRPPAQRETYTCRDRHGREVTVSLRRHLFLPRDYYQFQDLLAARGLLRITRVDNTICRAFRATDLVHEVTETLTRRPDAIIARPGQRYRMM</sequence>
<comment type="catalytic activity">
    <reaction evidence="4">
        <text>a 2-deoxystreptamine antibiotic + acetyl-CoA = an N(3)-acetyl-2-deoxystreptamine antibiotic + CoA + H(+)</text>
        <dbReference type="Rhea" id="RHEA:12665"/>
        <dbReference type="ChEBI" id="CHEBI:15378"/>
        <dbReference type="ChEBI" id="CHEBI:57287"/>
        <dbReference type="ChEBI" id="CHEBI:57288"/>
        <dbReference type="ChEBI" id="CHEBI:57921"/>
        <dbReference type="ChEBI" id="CHEBI:77452"/>
        <dbReference type="EC" id="2.3.1.81"/>
    </reaction>
</comment>
<keyword evidence="2 4" id="KW-0808">Transferase</keyword>
<dbReference type="PANTHER" id="PTHR11104:SF0">
    <property type="entry name" value="SPBETA PROPHAGE-DERIVED AMINOGLYCOSIDE N(3')-ACETYLTRANSFERASE-LIKE PROTEIN YOKD"/>
    <property type="match status" value="1"/>
</dbReference>
<dbReference type="AlphaFoldDB" id="A0A537J3R7"/>
<keyword evidence="3 4" id="KW-0012">Acyltransferase</keyword>
<evidence type="ECO:0000313" key="6">
    <source>
        <dbReference type="Proteomes" id="UP000320048"/>
    </source>
</evidence>
<dbReference type="SUPFAM" id="SSF110710">
    <property type="entry name" value="TTHA0583/YokD-like"/>
    <property type="match status" value="1"/>
</dbReference>
<gene>
    <name evidence="5" type="ORF">E6H04_13235</name>
</gene>
<comment type="similarity">
    <text evidence="1 4">Belongs to the antibiotic N-acetyltransferase family.</text>
</comment>
<dbReference type="GO" id="GO:0046353">
    <property type="term" value="F:aminoglycoside 3-N-acetyltransferase activity"/>
    <property type="evidence" value="ECO:0007669"/>
    <property type="project" value="UniProtKB-EC"/>
</dbReference>
<name>A0A537J3R7_9BACT</name>
<dbReference type="EMBL" id="VBAO01000413">
    <property type="protein sequence ID" value="TMI77982.1"/>
    <property type="molecule type" value="Genomic_DNA"/>
</dbReference>
<comment type="caution">
    <text evidence="5">The sequence shown here is derived from an EMBL/GenBank/DDBJ whole genome shotgun (WGS) entry which is preliminary data.</text>
</comment>
<evidence type="ECO:0000313" key="5">
    <source>
        <dbReference type="EMBL" id="TMI77982.1"/>
    </source>
</evidence>
<dbReference type="EC" id="2.3.1.-" evidence="4"/>
<dbReference type="Pfam" id="PF02522">
    <property type="entry name" value="Antibiotic_NAT"/>
    <property type="match status" value="1"/>
</dbReference>
<dbReference type="PANTHER" id="PTHR11104">
    <property type="entry name" value="AMINOGLYCOSIDE N3-ACETYLTRANSFERASE"/>
    <property type="match status" value="1"/>
</dbReference>
<keyword evidence="4" id="KW-0046">Antibiotic resistance</keyword>
<evidence type="ECO:0000256" key="4">
    <source>
        <dbReference type="RuleBase" id="RU365031"/>
    </source>
</evidence>
<reference evidence="5 6" key="1">
    <citation type="journal article" date="2019" name="Nat. Microbiol.">
        <title>Mediterranean grassland soil C-N compound turnover is dependent on rainfall and depth, and is mediated by genomically divergent microorganisms.</title>
        <authorList>
            <person name="Diamond S."/>
            <person name="Andeer P.F."/>
            <person name="Li Z."/>
            <person name="Crits-Christoph A."/>
            <person name="Burstein D."/>
            <person name="Anantharaman K."/>
            <person name="Lane K.R."/>
            <person name="Thomas B.C."/>
            <person name="Pan C."/>
            <person name="Northen T.R."/>
            <person name="Banfield J.F."/>
        </authorList>
    </citation>
    <scope>NUCLEOTIDE SEQUENCE [LARGE SCALE GENOMIC DNA]</scope>
    <source>
        <strain evidence="5">NP_7</strain>
    </source>
</reference>